<accession>A0ABV8TQ42</accession>
<gene>
    <name evidence="2" type="ORF">ACFPC0_34960</name>
</gene>
<protein>
    <submittedName>
        <fullName evidence="2">Uncharacterized protein</fullName>
    </submittedName>
</protein>
<dbReference type="RefSeq" id="WP_381744270.1">
    <property type="nucleotide sequence ID" value="NZ_JBHSDP010000029.1"/>
</dbReference>
<sequence length="74" mass="7976">MSTSQPEASRSPEASRPPGERCTPDAVLHARTGTEVSPEDVVLAAGRDLTPRNLEWAKRRIETDGPAALDKLLP</sequence>
<name>A0ABV8TQ42_9ACTN</name>
<evidence type="ECO:0000313" key="2">
    <source>
        <dbReference type="EMBL" id="MFC4332879.1"/>
    </source>
</evidence>
<evidence type="ECO:0000256" key="1">
    <source>
        <dbReference type="SAM" id="MobiDB-lite"/>
    </source>
</evidence>
<reference evidence="3" key="1">
    <citation type="journal article" date="2019" name="Int. J. Syst. Evol. Microbiol.">
        <title>The Global Catalogue of Microorganisms (GCM) 10K type strain sequencing project: providing services to taxonomists for standard genome sequencing and annotation.</title>
        <authorList>
            <consortium name="The Broad Institute Genomics Platform"/>
            <consortium name="The Broad Institute Genome Sequencing Center for Infectious Disease"/>
            <person name="Wu L."/>
            <person name="Ma J."/>
        </authorList>
    </citation>
    <scope>NUCLEOTIDE SEQUENCE [LARGE SCALE GENOMIC DNA]</scope>
    <source>
        <strain evidence="3">PCU 347</strain>
    </source>
</reference>
<evidence type="ECO:0000313" key="3">
    <source>
        <dbReference type="Proteomes" id="UP001595824"/>
    </source>
</evidence>
<dbReference type="EMBL" id="JBHSDP010000029">
    <property type="protein sequence ID" value="MFC4332879.1"/>
    <property type="molecule type" value="Genomic_DNA"/>
</dbReference>
<dbReference type="Proteomes" id="UP001595824">
    <property type="component" value="Unassembled WGS sequence"/>
</dbReference>
<comment type="caution">
    <text evidence="2">The sequence shown here is derived from an EMBL/GenBank/DDBJ whole genome shotgun (WGS) entry which is preliminary data.</text>
</comment>
<feature type="region of interest" description="Disordered" evidence="1">
    <location>
        <begin position="1"/>
        <end position="25"/>
    </location>
</feature>
<proteinExistence type="predicted"/>
<keyword evidence="3" id="KW-1185">Reference proteome</keyword>
<organism evidence="2 3">
    <name type="scientific">Streptomyces andamanensis</name>
    <dbReference type="NCBI Taxonomy" id="1565035"/>
    <lineage>
        <taxon>Bacteria</taxon>
        <taxon>Bacillati</taxon>
        <taxon>Actinomycetota</taxon>
        <taxon>Actinomycetes</taxon>
        <taxon>Kitasatosporales</taxon>
        <taxon>Streptomycetaceae</taxon>
        <taxon>Streptomyces</taxon>
    </lineage>
</organism>